<keyword evidence="4" id="KW-1185">Reference proteome</keyword>
<organism evidence="3 4">
    <name type="scientific">Alteromonas ponticola</name>
    <dbReference type="NCBI Taxonomy" id="2720613"/>
    <lineage>
        <taxon>Bacteria</taxon>
        <taxon>Pseudomonadati</taxon>
        <taxon>Pseudomonadota</taxon>
        <taxon>Gammaproteobacteria</taxon>
        <taxon>Alteromonadales</taxon>
        <taxon>Alteromonadaceae</taxon>
        <taxon>Alteromonas/Salinimonas group</taxon>
        <taxon>Alteromonas</taxon>
    </lineage>
</organism>
<comment type="similarity">
    <text evidence="1 2">Belongs to the UPF0102 family.</text>
</comment>
<proteinExistence type="inferred from homology"/>
<sequence length="115" mass="13247">MRTKKLGNQAEDRARLFLQNHGLTFVAANVYSRFGELDLVMQDKSCWVAVEVKYRRSDQYGDAIEFVTPRKLAKIRITFEQFLIKQGLNPASTPMRIDVIAVNSSRLDWLQNVAQ</sequence>
<dbReference type="InterPro" id="IPR011856">
    <property type="entry name" value="tRNA_endonuc-like_dom_sf"/>
</dbReference>
<gene>
    <name evidence="3" type="ORF">HCJ96_04525</name>
</gene>
<evidence type="ECO:0000313" key="4">
    <source>
        <dbReference type="Proteomes" id="UP000709336"/>
    </source>
</evidence>
<dbReference type="PANTHER" id="PTHR34039:SF1">
    <property type="entry name" value="UPF0102 PROTEIN YRAN"/>
    <property type="match status" value="1"/>
</dbReference>
<evidence type="ECO:0000256" key="2">
    <source>
        <dbReference type="HAMAP-Rule" id="MF_00048"/>
    </source>
</evidence>
<comment type="caution">
    <text evidence="3">The sequence shown here is derived from an EMBL/GenBank/DDBJ whole genome shotgun (WGS) entry which is preliminary data.</text>
</comment>
<dbReference type="NCBIfam" id="TIGR00252">
    <property type="entry name" value="YraN family protein"/>
    <property type="match status" value="1"/>
</dbReference>
<dbReference type="EMBL" id="JAATNW010000002">
    <property type="protein sequence ID" value="NMH59284.1"/>
    <property type="molecule type" value="Genomic_DNA"/>
</dbReference>
<dbReference type="InterPro" id="IPR003509">
    <property type="entry name" value="UPF0102_YraN-like"/>
</dbReference>
<protein>
    <recommendedName>
        <fullName evidence="2">UPF0102 protein HCJ96_04525</fullName>
    </recommendedName>
</protein>
<dbReference type="Proteomes" id="UP000709336">
    <property type="component" value="Unassembled WGS sequence"/>
</dbReference>
<name>A0ABX1QYG4_9ALTE</name>
<accession>A0ABX1QYG4</accession>
<dbReference type="Pfam" id="PF02021">
    <property type="entry name" value="UPF0102"/>
    <property type="match status" value="1"/>
</dbReference>
<evidence type="ECO:0000313" key="3">
    <source>
        <dbReference type="EMBL" id="NMH59284.1"/>
    </source>
</evidence>
<dbReference type="NCBIfam" id="NF009150">
    <property type="entry name" value="PRK12497.1-3"/>
    <property type="match status" value="1"/>
</dbReference>
<dbReference type="SUPFAM" id="SSF52980">
    <property type="entry name" value="Restriction endonuclease-like"/>
    <property type="match status" value="1"/>
</dbReference>
<dbReference type="Gene3D" id="3.40.1350.10">
    <property type="match status" value="1"/>
</dbReference>
<dbReference type="PANTHER" id="PTHR34039">
    <property type="entry name" value="UPF0102 PROTEIN YRAN"/>
    <property type="match status" value="1"/>
</dbReference>
<dbReference type="InterPro" id="IPR011335">
    <property type="entry name" value="Restrct_endonuc-II-like"/>
</dbReference>
<evidence type="ECO:0000256" key="1">
    <source>
        <dbReference type="ARBA" id="ARBA00006738"/>
    </source>
</evidence>
<reference evidence="3 4" key="1">
    <citation type="submission" date="2020-03" db="EMBL/GenBank/DDBJ databases">
        <title>Alteromonas ponticola sp. nov., isolated from seawater.</title>
        <authorList>
            <person name="Yoon J.-H."/>
            <person name="Kim Y.-O."/>
        </authorList>
    </citation>
    <scope>NUCLEOTIDE SEQUENCE [LARGE SCALE GENOMIC DNA]</scope>
    <source>
        <strain evidence="3 4">MYP5</strain>
    </source>
</reference>
<dbReference type="HAMAP" id="MF_00048">
    <property type="entry name" value="UPF0102"/>
    <property type="match status" value="1"/>
</dbReference>